<dbReference type="GeneID" id="67014142"/>
<sequence>MNVKHAFDNIHGLTDVKNVLLGRQDNNGYTCPNCNGALSLTEKMTLGTMLLTTGTTLGSMLYFTEKVAAQNSLVTSTLLFPTVMNPGFITHLDTVYSPNAKTADFDMLKSPLKDIEIEEFS</sequence>
<dbReference type="OrthoDB" id="2435509at2759"/>
<evidence type="ECO:0000313" key="2">
    <source>
        <dbReference type="Proteomes" id="UP000676310"/>
    </source>
</evidence>
<name>A0A8J2MZF0_9PLEO</name>
<protein>
    <submittedName>
        <fullName evidence="1">Uncharacterized protein</fullName>
    </submittedName>
</protein>
<dbReference type="RefSeq" id="XP_043166212.1">
    <property type="nucleotide sequence ID" value="XM_043310277.1"/>
</dbReference>
<gene>
    <name evidence="1" type="ORF">ALTATR162_LOCUS2671</name>
</gene>
<reference evidence="1" key="1">
    <citation type="submission" date="2021-05" db="EMBL/GenBank/DDBJ databases">
        <authorList>
            <person name="Stam R."/>
        </authorList>
    </citation>
    <scope>NUCLEOTIDE SEQUENCE</scope>
    <source>
        <strain evidence="1">CS162</strain>
    </source>
</reference>
<evidence type="ECO:0000313" key="1">
    <source>
        <dbReference type="EMBL" id="CAG5150467.1"/>
    </source>
</evidence>
<proteinExistence type="predicted"/>
<keyword evidence="2" id="KW-1185">Reference proteome</keyword>
<dbReference type="AlphaFoldDB" id="A0A8J2MZF0"/>
<dbReference type="Proteomes" id="UP000676310">
    <property type="component" value="Unassembled WGS sequence"/>
</dbReference>
<comment type="caution">
    <text evidence="1">The sequence shown here is derived from an EMBL/GenBank/DDBJ whole genome shotgun (WGS) entry which is preliminary data.</text>
</comment>
<organism evidence="1 2">
    <name type="scientific">Alternaria atra</name>
    <dbReference type="NCBI Taxonomy" id="119953"/>
    <lineage>
        <taxon>Eukaryota</taxon>
        <taxon>Fungi</taxon>
        <taxon>Dikarya</taxon>
        <taxon>Ascomycota</taxon>
        <taxon>Pezizomycotina</taxon>
        <taxon>Dothideomycetes</taxon>
        <taxon>Pleosporomycetidae</taxon>
        <taxon>Pleosporales</taxon>
        <taxon>Pleosporineae</taxon>
        <taxon>Pleosporaceae</taxon>
        <taxon>Alternaria</taxon>
        <taxon>Alternaria sect. Ulocladioides</taxon>
    </lineage>
</organism>
<dbReference type="EMBL" id="CAJRGZ010000015">
    <property type="protein sequence ID" value="CAG5150467.1"/>
    <property type="molecule type" value="Genomic_DNA"/>
</dbReference>
<accession>A0A8J2MZF0</accession>